<evidence type="ECO:0000313" key="2">
    <source>
        <dbReference type="Proteomes" id="UP000091857"/>
    </source>
</evidence>
<gene>
    <name evidence="1" type="ORF">MANES_11G165066v8</name>
</gene>
<proteinExistence type="predicted"/>
<name>A0ACB7GYD3_MANES</name>
<sequence>MLSWNASHHKYITSRMNLSPIALYISILYHNKSTILYARGDTATPGLHMLYARGDTATPGLLMLYARGDTATPGLLISYHIVHAISYHSISCHNILRARGSSSIHPHHHHRIM</sequence>
<dbReference type="EMBL" id="CM004397">
    <property type="protein sequence ID" value="KAG8644780.1"/>
    <property type="molecule type" value="Genomic_DNA"/>
</dbReference>
<dbReference type="Proteomes" id="UP000091857">
    <property type="component" value="Chromosome 11"/>
</dbReference>
<accession>A0ACB7GYD3</accession>
<keyword evidence="2" id="KW-1185">Reference proteome</keyword>
<protein>
    <submittedName>
        <fullName evidence="1">Uncharacterized protein</fullName>
    </submittedName>
</protein>
<reference evidence="2" key="1">
    <citation type="journal article" date="2016" name="Nat. Biotechnol.">
        <title>Sequencing wild and cultivated cassava and related species reveals extensive interspecific hybridization and genetic diversity.</title>
        <authorList>
            <person name="Bredeson J.V."/>
            <person name="Lyons J.B."/>
            <person name="Prochnik S.E."/>
            <person name="Wu G.A."/>
            <person name="Ha C.M."/>
            <person name="Edsinger-Gonzales E."/>
            <person name="Grimwood J."/>
            <person name="Schmutz J."/>
            <person name="Rabbi I.Y."/>
            <person name="Egesi C."/>
            <person name="Nauluvula P."/>
            <person name="Lebot V."/>
            <person name="Ndunguru J."/>
            <person name="Mkamilo G."/>
            <person name="Bart R.S."/>
            <person name="Setter T.L."/>
            <person name="Gleadow R.M."/>
            <person name="Kulakow P."/>
            <person name="Ferguson M.E."/>
            <person name="Rounsley S."/>
            <person name="Rokhsar D.S."/>
        </authorList>
    </citation>
    <scope>NUCLEOTIDE SEQUENCE [LARGE SCALE GENOMIC DNA]</scope>
    <source>
        <strain evidence="2">cv. AM560-2</strain>
    </source>
</reference>
<organism evidence="1 2">
    <name type="scientific">Manihot esculenta</name>
    <name type="common">Cassava</name>
    <name type="synonym">Jatropha manihot</name>
    <dbReference type="NCBI Taxonomy" id="3983"/>
    <lineage>
        <taxon>Eukaryota</taxon>
        <taxon>Viridiplantae</taxon>
        <taxon>Streptophyta</taxon>
        <taxon>Embryophyta</taxon>
        <taxon>Tracheophyta</taxon>
        <taxon>Spermatophyta</taxon>
        <taxon>Magnoliopsida</taxon>
        <taxon>eudicotyledons</taxon>
        <taxon>Gunneridae</taxon>
        <taxon>Pentapetalae</taxon>
        <taxon>rosids</taxon>
        <taxon>fabids</taxon>
        <taxon>Malpighiales</taxon>
        <taxon>Euphorbiaceae</taxon>
        <taxon>Crotonoideae</taxon>
        <taxon>Manihoteae</taxon>
        <taxon>Manihot</taxon>
    </lineage>
</organism>
<evidence type="ECO:0000313" key="1">
    <source>
        <dbReference type="EMBL" id="KAG8644780.1"/>
    </source>
</evidence>
<comment type="caution">
    <text evidence="1">The sequence shown here is derived from an EMBL/GenBank/DDBJ whole genome shotgun (WGS) entry which is preliminary data.</text>
</comment>